<dbReference type="AlphaFoldDB" id="A0A9P5ZVJ7"/>
<keyword evidence="1" id="KW-1133">Transmembrane helix</keyword>
<keyword evidence="1" id="KW-0472">Membrane</keyword>
<dbReference type="EMBL" id="MU154585">
    <property type="protein sequence ID" value="KAF9493470.1"/>
    <property type="molecule type" value="Genomic_DNA"/>
</dbReference>
<dbReference type="InterPro" id="IPR011041">
    <property type="entry name" value="Quinoprot_gluc/sorb_DH_b-prop"/>
</dbReference>
<evidence type="ECO:0000256" key="1">
    <source>
        <dbReference type="SAM" id="Phobius"/>
    </source>
</evidence>
<dbReference type="Proteomes" id="UP000807025">
    <property type="component" value="Unassembled WGS sequence"/>
</dbReference>
<keyword evidence="1" id="KW-0812">Transmembrane</keyword>
<organism evidence="2 3">
    <name type="scientific">Pleurotus eryngii</name>
    <name type="common">Boletus of the steppes</name>
    <dbReference type="NCBI Taxonomy" id="5323"/>
    <lineage>
        <taxon>Eukaryota</taxon>
        <taxon>Fungi</taxon>
        <taxon>Dikarya</taxon>
        <taxon>Basidiomycota</taxon>
        <taxon>Agaricomycotina</taxon>
        <taxon>Agaricomycetes</taxon>
        <taxon>Agaricomycetidae</taxon>
        <taxon>Agaricales</taxon>
        <taxon>Pleurotineae</taxon>
        <taxon>Pleurotaceae</taxon>
        <taxon>Pleurotus</taxon>
    </lineage>
</organism>
<sequence length="205" mass="22110">MRDRAVTRTCGHPQKISSRVPPKVDVDVITSALQYSSALFVAFFALVVAINDTAIVLCARRRRFVAPRGRESRARLDGHASMVFGICFSPLGSEVFCCADGDSNGSAVRRLHCHRGHIPRLPTPCGDSKLRAWMHGYVMVCSWRSRRPFAVSGAAHELSMLTAVSGGAGCVDLGSVMDWGIKCGRWTDSSGCIAQIGAMNAKAAR</sequence>
<evidence type="ECO:0000313" key="3">
    <source>
        <dbReference type="Proteomes" id="UP000807025"/>
    </source>
</evidence>
<gene>
    <name evidence="2" type="ORF">BDN71DRAFT_1096407</name>
</gene>
<name>A0A9P5ZVJ7_PLEER</name>
<evidence type="ECO:0000313" key="2">
    <source>
        <dbReference type="EMBL" id="KAF9493470.1"/>
    </source>
</evidence>
<comment type="caution">
    <text evidence="2">The sequence shown here is derived from an EMBL/GenBank/DDBJ whole genome shotgun (WGS) entry which is preliminary data.</text>
</comment>
<proteinExistence type="predicted"/>
<reference evidence="2" key="1">
    <citation type="submission" date="2020-11" db="EMBL/GenBank/DDBJ databases">
        <authorList>
            <consortium name="DOE Joint Genome Institute"/>
            <person name="Ahrendt S."/>
            <person name="Riley R."/>
            <person name="Andreopoulos W."/>
            <person name="Labutti K."/>
            <person name="Pangilinan J."/>
            <person name="Ruiz-Duenas F.J."/>
            <person name="Barrasa J.M."/>
            <person name="Sanchez-Garcia M."/>
            <person name="Camarero S."/>
            <person name="Miyauchi S."/>
            <person name="Serrano A."/>
            <person name="Linde D."/>
            <person name="Babiker R."/>
            <person name="Drula E."/>
            <person name="Ayuso-Fernandez I."/>
            <person name="Pacheco R."/>
            <person name="Padilla G."/>
            <person name="Ferreira P."/>
            <person name="Barriuso J."/>
            <person name="Kellner H."/>
            <person name="Castanera R."/>
            <person name="Alfaro M."/>
            <person name="Ramirez L."/>
            <person name="Pisabarro A.G."/>
            <person name="Kuo A."/>
            <person name="Tritt A."/>
            <person name="Lipzen A."/>
            <person name="He G."/>
            <person name="Yan M."/>
            <person name="Ng V."/>
            <person name="Cullen D."/>
            <person name="Martin F."/>
            <person name="Rosso M.-N."/>
            <person name="Henrissat B."/>
            <person name="Hibbett D."/>
            <person name="Martinez A.T."/>
            <person name="Grigoriev I.V."/>
        </authorList>
    </citation>
    <scope>NUCLEOTIDE SEQUENCE</scope>
    <source>
        <strain evidence="2">ATCC 90797</strain>
    </source>
</reference>
<dbReference type="SUPFAM" id="SSF50952">
    <property type="entry name" value="Soluble quinoprotein glucose dehydrogenase"/>
    <property type="match status" value="1"/>
</dbReference>
<keyword evidence="3" id="KW-1185">Reference proteome</keyword>
<accession>A0A9P5ZVJ7</accession>
<protein>
    <submittedName>
        <fullName evidence="2">Uncharacterized protein</fullName>
    </submittedName>
</protein>
<feature type="transmembrane region" description="Helical" evidence="1">
    <location>
        <begin position="38"/>
        <end position="59"/>
    </location>
</feature>